<evidence type="ECO:0000256" key="1">
    <source>
        <dbReference type="ARBA" id="ARBA00001554"/>
    </source>
</evidence>
<evidence type="ECO:0000313" key="7">
    <source>
        <dbReference type="Proteomes" id="UP000823858"/>
    </source>
</evidence>
<evidence type="ECO:0000313" key="6">
    <source>
        <dbReference type="EMBL" id="HJC86336.1"/>
    </source>
</evidence>
<accession>A0A9D2TQ09</accession>
<dbReference type="EC" id="4.2.1.96" evidence="3"/>
<dbReference type="NCBIfam" id="NF002017">
    <property type="entry name" value="PRK00823.1-2"/>
    <property type="match status" value="1"/>
</dbReference>
<reference evidence="6" key="2">
    <citation type="submission" date="2021-04" db="EMBL/GenBank/DDBJ databases">
        <authorList>
            <person name="Gilroy R."/>
        </authorList>
    </citation>
    <scope>NUCLEOTIDE SEQUENCE</scope>
    <source>
        <strain evidence="6">ChiHjej13B12-4958</strain>
    </source>
</reference>
<dbReference type="Gene3D" id="3.30.1360.20">
    <property type="entry name" value="Transcriptional coactivator/pterin dehydratase"/>
    <property type="match status" value="1"/>
</dbReference>
<dbReference type="InterPro" id="IPR036428">
    <property type="entry name" value="PCD_sf"/>
</dbReference>
<keyword evidence="5 6" id="KW-0456">Lyase</keyword>
<dbReference type="GO" id="GO:0006729">
    <property type="term" value="P:tetrahydrobiopterin biosynthetic process"/>
    <property type="evidence" value="ECO:0007669"/>
    <property type="project" value="InterPro"/>
</dbReference>
<organism evidence="6 7">
    <name type="scientific">Candidatus Corynebacterium faecigallinarum</name>
    <dbReference type="NCBI Taxonomy" id="2838528"/>
    <lineage>
        <taxon>Bacteria</taxon>
        <taxon>Bacillati</taxon>
        <taxon>Actinomycetota</taxon>
        <taxon>Actinomycetes</taxon>
        <taxon>Mycobacteriales</taxon>
        <taxon>Corynebacteriaceae</taxon>
        <taxon>Corynebacterium</taxon>
    </lineage>
</organism>
<gene>
    <name evidence="6" type="ORF">H9751_12525</name>
</gene>
<comment type="catalytic activity">
    <reaction evidence="1">
        <text>(4aS,6R)-4a-hydroxy-L-erythro-5,6,7,8-tetrahydrobiopterin = (6R)-L-erythro-6,7-dihydrobiopterin + H2O</text>
        <dbReference type="Rhea" id="RHEA:11920"/>
        <dbReference type="ChEBI" id="CHEBI:15377"/>
        <dbReference type="ChEBI" id="CHEBI:15642"/>
        <dbReference type="ChEBI" id="CHEBI:43120"/>
        <dbReference type="EC" id="4.2.1.96"/>
    </reaction>
</comment>
<dbReference type="InterPro" id="IPR001533">
    <property type="entry name" value="Pterin_deHydtase"/>
</dbReference>
<dbReference type="Pfam" id="PF01329">
    <property type="entry name" value="Pterin_4a"/>
    <property type="match status" value="1"/>
</dbReference>
<protein>
    <recommendedName>
        <fullName evidence="4">Putative pterin-4-alpha-carbinolamine dehydratase</fullName>
        <ecNumber evidence="3">4.2.1.96</ecNumber>
    </recommendedName>
</protein>
<evidence type="ECO:0000256" key="4">
    <source>
        <dbReference type="ARBA" id="ARBA00021735"/>
    </source>
</evidence>
<dbReference type="PANTHER" id="PTHR12599:SF0">
    <property type="entry name" value="PTERIN-4-ALPHA-CARBINOLAMINE DEHYDRATASE"/>
    <property type="match status" value="1"/>
</dbReference>
<sequence>MSKNILSEAEITSEIQAAALVGWSIVDGLLAATYETKDFATGLRLVNLIGAAAEAADHHPDIVLTYPTVRITLVSHDVGGLTGRDVDMARRISEIADQEGIAADTAPSGESE</sequence>
<comment type="similarity">
    <text evidence="2">Belongs to the pterin-4-alpha-carbinolamine dehydratase family.</text>
</comment>
<dbReference type="EMBL" id="DWVP01000024">
    <property type="protein sequence ID" value="HJC86336.1"/>
    <property type="molecule type" value="Genomic_DNA"/>
</dbReference>
<comment type="caution">
    <text evidence="6">The sequence shown here is derived from an EMBL/GenBank/DDBJ whole genome shotgun (WGS) entry which is preliminary data.</text>
</comment>
<dbReference type="SUPFAM" id="SSF55248">
    <property type="entry name" value="PCD-like"/>
    <property type="match status" value="1"/>
</dbReference>
<dbReference type="CDD" id="cd00488">
    <property type="entry name" value="PCD_DCoH"/>
    <property type="match status" value="1"/>
</dbReference>
<dbReference type="PANTHER" id="PTHR12599">
    <property type="entry name" value="PTERIN-4-ALPHA-CARBINOLAMINE DEHYDRATASE"/>
    <property type="match status" value="1"/>
</dbReference>
<name>A0A9D2TQ09_9CORY</name>
<evidence type="ECO:0000256" key="5">
    <source>
        <dbReference type="ARBA" id="ARBA00023239"/>
    </source>
</evidence>
<proteinExistence type="inferred from homology"/>
<reference evidence="6" key="1">
    <citation type="journal article" date="2021" name="PeerJ">
        <title>Extensive microbial diversity within the chicken gut microbiome revealed by metagenomics and culture.</title>
        <authorList>
            <person name="Gilroy R."/>
            <person name="Ravi A."/>
            <person name="Getino M."/>
            <person name="Pursley I."/>
            <person name="Horton D.L."/>
            <person name="Alikhan N.F."/>
            <person name="Baker D."/>
            <person name="Gharbi K."/>
            <person name="Hall N."/>
            <person name="Watson M."/>
            <person name="Adriaenssens E.M."/>
            <person name="Foster-Nyarko E."/>
            <person name="Jarju S."/>
            <person name="Secka A."/>
            <person name="Antonio M."/>
            <person name="Oren A."/>
            <person name="Chaudhuri R.R."/>
            <person name="La Ragione R."/>
            <person name="Hildebrand F."/>
            <person name="Pallen M.J."/>
        </authorList>
    </citation>
    <scope>NUCLEOTIDE SEQUENCE</scope>
    <source>
        <strain evidence="6">ChiHjej13B12-4958</strain>
    </source>
</reference>
<dbReference type="GO" id="GO:0008124">
    <property type="term" value="F:4-alpha-hydroxytetrahydrobiopterin dehydratase activity"/>
    <property type="evidence" value="ECO:0007669"/>
    <property type="project" value="UniProtKB-EC"/>
</dbReference>
<dbReference type="AlphaFoldDB" id="A0A9D2TQ09"/>
<dbReference type="Proteomes" id="UP000823858">
    <property type="component" value="Unassembled WGS sequence"/>
</dbReference>
<evidence type="ECO:0000256" key="2">
    <source>
        <dbReference type="ARBA" id="ARBA00006472"/>
    </source>
</evidence>
<evidence type="ECO:0000256" key="3">
    <source>
        <dbReference type="ARBA" id="ARBA00013252"/>
    </source>
</evidence>